<dbReference type="Pfam" id="PF00498">
    <property type="entry name" value="FHA"/>
    <property type="match status" value="1"/>
</dbReference>
<proteinExistence type="predicted"/>
<dbReference type="InterPro" id="IPR008984">
    <property type="entry name" value="SMAD_FHA_dom_sf"/>
</dbReference>
<dbReference type="InterPro" id="IPR050923">
    <property type="entry name" value="Cell_Proc_Reg/RNA_Proc"/>
</dbReference>
<dbReference type="AlphaFoldDB" id="A0A4R2J2J7"/>
<dbReference type="OrthoDB" id="5111283at2"/>
<keyword evidence="1" id="KW-0597">Phosphoprotein</keyword>
<name>A0A4R2J2J7_9PSEU</name>
<dbReference type="PROSITE" id="PS50006">
    <property type="entry name" value="FHA_DOMAIN"/>
    <property type="match status" value="1"/>
</dbReference>
<comment type="caution">
    <text evidence="3">The sequence shown here is derived from an EMBL/GenBank/DDBJ whole genome shotgun (WGS) entry which is preliminary data.</text>
</comment>
<sequence>MPTCAQGHDSADDEFCDVCGLAFDKPTPAPATVAIPEQTGARTCPACGAPLADRFCEDCGADSLAPPPPKPVAVTEPIVVAEPAAEPVAVSEPSPDVAEQPATPAVRTQAWSVVVSADRKYYESVKSDGGPDADTIVFPPYCPDRHFPLRGDQVSIGRRSVTRGILPDIDLTGPPEDPGVSRLHALLVSHADGGWAIVDINSANGTTLNYRKDPLRPNTPRPLADGDRVHVGAWTTITIQAD</sequence>
<dbReference type="Proteomes" id="UP000295680">
    <property type="component" value="Unassembled WGS sequence"/>
</dbReference>
<accession>A0A4R2J2J7</accession>
<dbReference type="CDD" id="cd00060">
    <property type="entry name" value="FHA"/>
    <property type="match status" value="1"/>
</dbReference>
<dbReference type="PANTHER" id="PTHR23308">
    <property type="entry name" value="NUCLEAR INHIBITOR OF PROTEIN PHOSPHATASE-1"/>
    <property type="match status" value="1"/>
</dbReference>
<evidence type="ECO:0000256" key="1">
    <source>
        <dbReference type="ARBA" id="ARBA00022553"/>
    </source>
</evidence>
<dbReference type="Gene3D" id="2.60.200.20">
    <property type="match status" value="1"/>
</dbReference>
<reference evidence="3 4" key="1">
    <citation type="submission" date="2019-03" db="EMBL/GenBank/DDBJ databases">
        <title>Genomic Encyclopedia of Type Strains, Phase IV (KMG-IV): sequencing the most valuable type-strain genomes for metagenomic binning, comparative biology and taxonomic classification.</title>
        <authorList>
            <person name="Goeker M."/>
        </authorList>
    </citation>
    <scope>NUCLEOTIDE SEQUENCE [LARGE SCALE GENOMIC DNA]</scope>
    <source>
        <strain evidence="3 4">DSM 45934</strain>
    </source>
</reference>
<dbReference type="SMART" id="SM00240">
    <property type="entry name" value="FHA"/>
    <property type="match status" value="1"/>
</dbReference>
<evidence type="ECO:0000313" key="3">
    <source>
        <dbReference type="EMBL" id="TCO52581.1"/>
    </source>
</evidence>
<evidence type="ECO:0000313" key="4">
    <source>
        <dbReference type="Proteomes" id="UP000295680"/>
    </source>
</evidence>
<feature type="domain" description="FHA" evidence="2">
    <location>
        <begin position="154"/>
        <end position="213"/>
    </location>
</feature>
<dbReference type="RefSeq" id="WP_132124491.1">
    <property type="nucleotide sequence ID" value="NZ_SLWS01000012.1"/>
</dbReference>
<dbReference type="InterPro" id="IPR000253">
    <property type="entry name" value="FHA_dom"/>
</dbReference>
<organism evidence="3 4">
    <name type="scientific">Actinocrispum wychmicini</name>
    <dbReference type="NCBI Taxonomy" id="1213861"/>
    <lineage>
        <taxon>Bacteria</taxon>
        <taxon>Bacillati</taxon>
        <taxon>Actinomycetota</taxon>
        <taxon>Actinomycetes</taxon>
        <taxon>Pseudonocardiales</taxon>
        <taxon>Pseudonocardiaceae</taxon>
        <taxon>Actinocrispum</taxon>
    </lineage>
</organism>
<protein>
    <submittedName>
        <fullName evidence="3">FHA domain-containing protein</fullName>
    </submittedName>
</protein>
<keyword evidence="4" id="KW-1185">Reference proteome</keyword>
<dbReference type="SUPFAM" id="SSF49879">
    <property type="entry name" value="SMAD/FHA domain"/>
    <property type="match status" value="1"/>
</dbReference>
<dbReference type="EMBL" id="SLWS01000012">
    <property type="protein sequence ID" value="TCO52581.1"/>
    <property type="molecule type" value="Genomic_DNA"/>
</dbReference>
<evidence type="ECO:0000259" key="2">
    <source>
        <dbReference type="PROSITE" id="PS50006"/>
    </source>
</evidence>
<gene>
    <name evidence="3" type="ORF">EV192_112313</name>
</gene>